<dbReference type="SUPFAM" id="SSF56784">
    <property type="entry name" value="HAD-like"/>
    <property type="match status" value="1"/>
</dbReference>
<dbReference type="GO" id="GO:0005634">
    <property type="term" value="C:nucleus"/>
    <property type="evidence" value="ECO:0007669"/>
    <property type="project" value="TreeGrafter"/>
</dbReference>
<dbReference type="InterPro" id="IPR044924">
    <property type="entry name" value="HAD-SF_hydro_IA_REG-2-like_cap"/>
</dbReference>
<name>A0A6G1HQU0_9PEZI</name>
<dbReference type="AlphaFoldDB" id="A0A6G1HQU0"/>
<dbReference type="InterPro" id="IPR051828">
    <property type="entry name" value="HAD-like_hydrolase_domain"/>
</dbReference>
<protein>
    <recommendedName>
        <fullName evidence="3">HAD-like protein</fullName>
    </recommendedName>
</protein>
<reference evidence="1" key="1">
    <citation type="journal article" date="2020" name="Stud. Mycol.">
        <title>101 Dothideomycetes genomes: a test case for predicting lifestyles and emergence of pathogens.</title>
        <authorList>
            <person name="Haridas S."/>
            <person name="Albert R."/>
            <person name="Binder M."/>
            <person name="Bloem J."/>
            <person name="Labutti K."/>
            <person name="Salamov A."/>
            <person name="Andreopoulos B."/>
            <person name="Baker S."/>
            <person name="Barry K."/>
            <person name="Bills G."/>
            <person name="Bluhm B."/>
            <person name="Cannon C."/>
            <person name="Castanera R."/>
            <person name="Culley D."/>
            <person name="Daum C."/>
            <person name="Ezra D."/>
            <person name="Gonzalez J."/>
            <person name="Henrissat B."/>
            <person name="Kuo A."/>
            <person name="Liang C."/>
            <person name="Lipzen A."/>
            <person name="Lutzoni F."/>
            <person name="Magnuson J."/>
            <person name="Mondo S."/>
            <person name="Nolan M."/>
            <person name="Ohm R."/>
            <person name="Pangilinan J."/>
            <person name="Park H.-J."/>
            <person name="Ramirez L."/>
            <person name="Alfaro M."/>
            <person name="Sun H."/>
            <person name="Tritt A."/>
            <person name="Yoshinaga Y."/>
            <person name="Zwiers L.-H."/>
            <person name="Turgeon B."/>
            <person name="Goodwin S."/>
            <person name="Spatafora J."/>
            <person name="Crous P."/>
            <person name="Grigoriev I."/>
        </authorList>
    </citation>
    <scope>NUCLEOTIDE SEQUENCE</scope>
    <source>
        <strain evidence="1">CBS 262.69</strain>
    </source>
</reference>
<evidence type="ECO:0008006" key="3">
    <source>
        <dbReference type="Google" id="ProtNLM"/>
    </source>
</evidence>
<dbReference type="Gene3D" id="1.10.150.720">
    <property type="entry name" value="Haloacid dehalogenase-like hydrolase"/>
    <property type="match status" value="1"/>
</dbReference>
<dbReference type="EMBL" id="ML996700">
    <property type="protein sequence ID" value="KAF2398362.1"/>
    <property type="molecule type" value="Genomic_DNA"/>
</dbReference>
<dbReference type="InterPro" id="IPR023214">
    <property type="entry name" value="HAD_sf"/>
</dbReference>
<dbReference type="PANTHER" id="PTHR46191">
    <property type="match status" value="1"/>
</dbReference>
<dbReference type="PANTHER" id="PTHR46191:SF2">
    <property type="entry name" value="HALOACID DEHALOGENASE-LIKE HYDROLASE DOMAIN-CONTAINING PROTEIN 3"/>
    <property type="match status" value="1"/>
</dbReference>
<evidence type="ECO:0000313" key="1">
    <source>
        <dbReference type="EMBL" id="KAF2398362.1"/>
    </source>
</evidence>
<dbReference type="OrthoDB" id="444127at2759"/>
<gene>
    <name evidence="1" type="ORF">EJ06DRAFT_544087</name>
</gene>
<dbReference type="InterPro" id="IPR036412">
    <property type="entry name" value="HAD-like_sf"/>
</dbReference>
<dbReference type="Proteomes" id="UP000799640">
    <property type="component" value="Unassembled WGS sequence"/>
</dbReference>
<organism evidence="1 2">
    <name type="scientific">Trichodelitschia bisporula</name>
    <dbReference type="NCBI Taxonomy" id="703511"/>
    <lineage>
        <taxon>Eukaryota</taxon>
        <taxon>Fungi</taxon>
        <taxon>Dikarya</taxon>
        <taxon>Ascomycota</taxon>
        <taxon>Pezizomycotina</taxon>
        <taxon>Dothideomycetes</taxon>
        <taxon>Dothideomycetes incertae sedis</taxon>
        <taxon>Phaeotrichales</taxon>
        <taxon>Phaeotrichaceae</taxon>
        <taxon>Trichodelitschia</taxon>
    </lineage>
</organism>
<proteinExistence type="predicted"/>
<keyword evidence="2" id="KW-1185">Reference proteome</keyword>
<accession>A0A6G1HQU0</accession>
<sequence>MQSTNRARKSLLIGLDAFGTLFSPRRPIAVQYGEIARRHGLGGFSDDELSTSFKRGIMPIHSEGQGYQGARTSVGMNAPTWWGNVITKTFQPFLQSGNLLPKQIIPDLIERFSSAEGYFIYPDVLPFFHALRSLKNNHDMSKTWDWEKTVVGIITNSDDRVPDILAGFGLSVGPRRVGNKEDRRAEEHVDADVSFVVLSYDVGYEKPHCQVFRAAEELLHEGLGASKEDHEDFVKVYIGDDLEKDALAATAAGWQGLYLDREGKFKNRDFEEPKGETGPVDVIKDLRAVMSLRPT</sequence>
<dbReference type="Gene3D" id="3.40.50.1000">
    <property type="entry name" value="HAD superfamily/HAD-like"/>
    <property type="match status" value="1"/>
</dbReference>
<evidence type="ECO:0000313" key="2">
    <source>
        <dbReference type="Proteomes" id="UP000799640"/>
    </source>
</evidence>
<dbReference type="Pfam" id="PF00702">
    <property type="entry name" value="Hydrolase"/>
    <property type="match status" value="1"/>
</dbReference>